<keyword evidence="7" id="KW-1185">Reference proteome</keyword>
<evidence type="ECO:0000256" key="5">
    <source>
        <dbReference type="SAM" id="Phobius"/>
    </source>
</evidence>
<evidence type="ECO:0000256" key="2">
    <source>
        <dbReference type="ARBA" id="ARBA00022692"/>
    </source>
</evidence>
<name>A0A5C6EB11_9BACT</name>
<dbReference type="AlphaFoldDB" id="A0A5C6EB11"/>
<dbReference type="Pfam" id="PF04191">
    <property type="entry name" value="PEMT"/>
    <property type="match status" value="1"/>
</dbReference>
<feature type="transmembrane region" description="Helical" evidence="5">
    <location>
        <begin position="72"/>
        <end position="90"/>
    </location>
</feature>
<evidence type="ECO:0000256" key="3">
    <source>
        <dbReference type="ARBA" id="ARBA00022989"/>
    </source>
</evidence>
<dbReference type="InterPro" id="IPR007318">
    <property type="entry name" value="Phopholipid_MeTrfase"/>
</dbReference>
<dbReference type="OrthoDB" id="9789029at2"/>
<comment type="caution">
    <text evidence="6">The sequence shown here is derived from an EMBL/GenBank/DDBJ whole genome shotgun (WGS) entry which is preliminary data.</text>
</comment>
<evidence type="ECO:0000256" key="1">
    <source>
        <dbReference type="ARBA" id="ARBA00004127"/>
    </source>
</evidence>
<evidence type="ECO:0000313" key="6">
    <source>
        <dbReference type="EMBL" id="TWU46152.1"/>
    </source>
</evidence>
<keyword evidence="6" id="KW-0808">Transferase</keyword>
<dbReference type="RefSeq" id="WP_146461850.1">
    <property type="nucleotide sequence ID" value="NZ_SJPW01000008.1"/>
</dbReference>
<sequence>MYHVFLIVAQFALAAILVLSATWLPFPWAIMLIALPGIVLAMSAWLTMGLFKLRVHPTTNEDTRLIRSGPYAVVRHPMYAGLMWFTAALLLSGFAWWRLAAWIGLSIVLASKASVEELAMVKRFEEYRDYQSKVGRLVPRLPFASRGK</sequence>
<evidence type="ECO:0000313" key="7">
    <source>
        <dbReference type="Proteomes" id="UP000318288"/>
    </source>
</evidence>
<keyword evidence="3 5" id="KW-1133">Transmembrane helix</keyword>
<keyword evidence="4 5" id="KW-0472">Membrane</keyword>
<dbReference type="PANTHER" id="PTHR43847:SF1">
    <property type="entry name" value="BLL3993 PROTEIN"/>
    <property type="match status" value="1"/>
</dbReference>
<dbReference type="InterPro" id="IPR052527">
    <property type="entry name" value="Metal_cation-efflux_comp"/>
</dbReference>
<organism evidence="6 7">
    <name type="scientific">Rubripirellula tenax</name>
    <dbReference type="NCBI Taxonomy" id="2528015"/>
    <lineage>
        <taxon>Bacteria</taxon>
        <taxon>Pseudomonadati</taxon>
        <taxon>Planctomycetota</taxon>
        <taxon>Planctomycetia</taxon>
        <taxon>Pirellulales</taxon>
        <taxon>Pirellulaceae</taxon>
        <taxon>Rubripirellula</taxon>
    </lineage>
</organism>
<dbReference type="Proteomes" id="UP000318288">
    <property type="component" value="Unassembled WGS sequence"/>
</dbReference>
<feature type="transmembrane region" description="Helical" evidence="5">
    <location>
        <begin position="96"/>
        <end position="115"/>
    </location>
</feature>
<dbReference type="GO" id="GO:0032259">
    <property type="term" value="P:methylation"/>
    <property type="evidence" value="ECO:0007669"/>
    <property type="project" value="UniProtKB-KW"/>
</dbReference>
<proteinExistence type="predicted"/>
<gene>
    <name evidence="6" type="ORF">Poly51_55470</name>
</gene>
<dbReference type="GO" id="GO:0008168">
    <property type="term" value="F:methyltransferase activity"/>
    <property type="evidence" value="ECO:0007669"/>
    <property type="project" value="UniProtKB-KW"/>
</dbReference>
<dbReference type="EMBL" id="SJPW01000008">
    <property type="protein sequence ID" value="TWU46152.1"/>
    <property type="molecule type" value="Genomic_DNA"/>
</dbReference>
<feature type="transmembrane region" description="Helical" evidence="5">
    <location>
        <begin position="30"/>
        <end position="51"/>
    </location>
</feature>
<evidence type="ECO:0000256" key="4">
    <source>
        <dbReference type="ARBA" id="ARBA00023136"/>
    </source>
</evidence>
<comment type="subcellular location">
    <subcellularLocation>
        <location evidence="1">Endomembrane system</location>
        <topology evidence="1">Multi-pass membrane protein</topology>
    </subcellularLocation>
</comment>
<reference evidence="6 7" key="1">
    <citation type="submission" date="2019-02" db="EMBL/GenBank/DDBJ databases">
        <title>Deep-cultivation of Planctomycetes and their phenomic and genomic characterization uncovers novel biology.</title>
        <authorList>
            <person name="Wiegand S."/>
            <person name="Jogler M."/>
            <person name="Boedeker C."/>
            <person name="Pinto D."/>
            <person name="Vollmers J."/>
            <person name="Rivas-Marin E."/>
            <person name="Kohn T."/>
            <person name="Peeters S.H."/>
            <person name="Heuer A."/>
            <person name="Rast P."/>
            <person name="Oberbeckmann S."/>
            <person name="Bunk B."/>
            <person name="Jeske O."/>
            <person name="Meyerdierks A."/>
            <person name="Storesund J.E."/>
            <person name="Kallscheuer N."/>
            <person name="Luecker S."/>
            <person name="Lage O.M."/>
            <person name="Pohl T."/>
            <person name="Merkel B.J."/>
            <person name="Hornburger P."/>
            <person name="Mueller R.-W."/>
            <person name="Bruemmer F."/>
            <person name="Labrenz M."/>
            <person name="Spormann A.M."/>
            <person name="Op Den Camp H."/>
            <person name="Overmann J."/>
            <person name="Amann R."/>
            <person name="Jetten M.S.M."/>
            <person name="Mascher T."/>
            <person name="Medema M.H."/>
            <person name="Devos D.P."/>
            <person name="Kaster A.-K."/>
            <person name="Ovreas L."/>
            <person name="Rohde M."/>
            <person name="Galperin M.Y."/>
            <person name="Jogler C."/>
        </authorList>
    </citation>
    <scope>NUCLEOTIDE SEQUENCE [LARGE SCALE GENOMIC DNA]</scope>
    <source>
        <strain evidence="6 7">Poly51</strain>
    </source>
</reference>
<accession>A0A5C6EB11</accession>
<dbReference type="Gene3D" id="1.20.120.1630">
    <property type="match status" value="1"/>
</dbReference>
<keyword evidence="2 5" id="KW-0812">Transmembrane</keyword>
<dbReference type="PANTHER" id="PTHR43847">
    <property type="entry name" value="BLL3993 PROTEIN"/>
    <property type="match status" value="1"/>
</dbReference>
<keyword evidence="6" id="KW-0489">Methyltransferase</keyword>
<protein>
    <submittedName>
        <fullName evidence="6">Isoprenylcysteine carboxyl methyltransferase (ICMT) family protein</fullName>
    </submittedName>
</protein>
<dbReference type="GO" id="GO:0012505">
    <property type="term" value="C:endomembrane system"/>
    <property type="evidence" value="ECO:0007669"/>
    <property type="project" value="UniProtKB-SubCell"/>
</dbReference>